<dbReference type="KEGG" id="muc:MuYL_0119"/>
<feature type="domain" description="Rhodanese" evidence="2">
    <location>
        <begin position="74"/>
        <end position="157"/>
    </location>
</feature>
<proteinExistence type="predicted"/>
<evidence type="ECO:0000313" key="4">
    <source>
        <dbReference type="Proteomes" id="UP000215002"/>
    </source>
</evidence>
<evidence type="ECO:0000259" key="2">
    <source>
        <dbReference type="PROSITE" id="PS50206"/>
    </source>
</evidence>
<keyword evidence="4" id="KW-1185">Reference proteome</keyword>
<sequence>MKKIIFKTFLAALVVISASLNSVAQTSPVAIPVPGLNNPWSNSQLLEPADLAANIKAGGTKTPLILNIGAVEDIKGAQHIGAVSNAETLEKLKKTVAALPKNTEIVIYCGCCPFAKCPNIRPAFNELIKAGFTNVKLLNLPTNLKTNWISKGYPLAKE</sequence>
<dbReference type="EMBL" id="CP022743">
    <property type="protein sequence ID" value="ASU32022.1"/>
    <property type="molecule type" value="Genomic_DNA"/>
</dbReference>
<gene>
    <name evidence="3" type="ORF">MuYL_0119</name>
</gene>
<dbReference type="RefSeq" id="WP_094572803.1">
    <property type="nucleotide sequence ID" value="NZ_CP022743.1"/>
</dbReference>
<dbReference type="InterPro" id="IPR036873">
    <property type="entry name" value="Rhodanese-like_dom_sf"/>
</dbReference>
<keyword evidence="1" id="KW-0732">Signal</keyword>
<reference evidence="3 4" key="1">
    <citation type="submission" date="2017-08" db="EMBL/GenBank/DDBJ databases">
        <title>Complete genome sequence of Mucilaginibacter sp. strain BJC16-A31.</title>
        <authorList>
            <consortium name="Henan University of Science and Technology"/>
            <person name="You X."/>
        </authorList>
    </citation>
    <scope>NUCLEOTIDE SEQUENCE [LARGE SCALE GENOMIC DNA]</scope>
    <source>
        <strain evidence="3 4">BJC16-A31</strain>
    </source>
</reference>
<dbReference type="OrthoDB" id="760650at2"/>
<evidence type="ECO:0000256" key="1">
    <source>
        <dbReference type="SAM" id="SignalP"/>
    </source>
</evidence>
<organism evidence="3 4">
    <name type="scientific">Mucilaginibacter xinganensis</name>
    <dbReference type="NCBI Taxonomy" id="1234841"/>
    <lineage>
        <taxon>Bacteria</taxon>
        <taxon>Pseudomonadati</taxon>
        <taxon>Bacteroidota</taxon>
        <taxon>Sphingobacteriia</taxon>
        <taxon>Sphingobacteriales</taxon>
        <taxon>Sphingobacteriaceae</taxon>
        <taxon>Mucilaginibacter</taxon>
    </lineage>
</organism>
<feature type="signal peptide" evidence="1">
    <location>
        <begin position="1"/>
        <end position="24"/>
    </location>
</feature>
<dbReference type="Gene3D" id="3.40.250.10">
    <property type="entry name" value="Rhodanese-like domain"/>
    <property type="match status" value="1"/>
</dbReference>
<dbReference type="Proteomes" id="UP000215002">
    <property type="component" value="Chromosome"/>
</dbReference>
<dbReference type="PROSITE" id="PS50206">
    <property type="entry name" value="RHODANESE_3"/>
    <property type="match status" value="1"/>
</dbReference>
<dbReference type="SUPFAM" id="SSF52821">
    <property type="entry name" value="Rhodanese/Cell cycle control phosphatase"/>
    <property type="match status" value="1"/>
</dbReference>
<accession>A0A223NQ36</accession>
<dbReference type="AlphaFoldDB" id="A0A223NQ36"/>
<evidence type="ECO:0000313" key="3">
    <source>
        <dbReference type="EMBL" id="ASU32022.1"/>
    </source>
</evidence>
<protein>
    <recommendedName>
        <fullName evidence="2">Rhodanese domain-containing protein</fullName>
    </recommendedName>
</protein>
<name>A0A223NQ36_9SPHI</name>
<dbReference type="InterPro" id="IPR001763">
    <property type="entry name" value="Rhodanese-like_dom"/>
</dbReference>
<feature type="chain" id="PRO_5012759089" description="Rhodanese domain-containing protein" evidence="1">
    <location>
        <begin position="25"/>
        <end position="158"/>
    </location>
</feature>